<organism evidence="2 3">
    <name type="scientific">Pyxidicoccus parkwayensis</name>
    <dbReference type="NCBI Taxonomy" id="2813578"/>
    <lineage>
        <taxon>Bacteria</taxon>
        <taxon>Pseudomonadati</taxon>
        <taxon>Myxococcota</taxon>
        <taxon>Myxococcia</taxon>
        <taxon>Myxococcales</taxon>
        <taxon>Cystobacterineae</taxon>
        <taxon>Myxococcaceae</taxon>
        <taxon>Pyxidicoccus</taxon>
    </lineage>
</organism>
<feature type="region of interest" description="Disordered" evidence="1">
    <location>
        <begin position="12"/>
        <end position="38"/>
    </location>
</feature>
<reference evidence="2 3" key="1">
    <citation type="submission" date="2021-02" db="EMBL/GenBank/DDBJ databases">
        <title>De Novo genome assembly of isolated myxobacteria.</title>
        <authorList>
            <person name="Stevens D.C."/>
        </authorList>
    </citation>
    <scope>NUCLEOTIDE SEQUENCE [LARGE SCALE GENOMIC DNA]</scope>
    <source>
        <strain evidence="3">SCPEA02</strain>
    </source>
</reference>
<gene>
    <name evidence="2" type="ORF">JY651_23245</name>
</gene>
<feature type="region of interest" description="Disordered" evidence="1">
    <location>
        <begin position="174"/>
        <end position="197"/>
    </location>
</feature>
<name>A0ABX7PAZ8_9BACT</name>
<feature type="compositionally biased region" description="Low complexity" evidence="1">
    <location>
        <begin position="12"/>
        <end position="27"/>
    </location>
</feature>
<sequence length="361" mass="38744">MISSLIRRFVPAVSTTSSQPTTTATPAATPPAPASYAQDGFDTAQATPMSLDGSGKAPPVLPPFLERILPPIGPELVHLDTGWTPQGQGYDAGRGEVLTTYYKENDEQCDGKSDVLLSIQNKNTGEETLQVKLGGKGEFPPPSHGGGVSTDGDHVYVSDTDGVYVYTREEIERAAREGTRAEPSQVMPVPGDTVDPADPDTGLISNGSYMTVKDGYAYVGGYSEDGDGKAGAVWRYKIDETTGELESPPDGPIRAPDQAQGIAVVDGALMFTTGKHELIYQPFDEQNFTADIDDRHDISNGLIDPYAQGLNIIDGEVWVTYESGSDKYEDKVDHPRTHIQRIPLEQLDLEAAGLTPDDLEG</sequence>
<evidence type="ECO:0000313" key="2">
    <source>
        <dbReference type="EMBL" id="QSQ27646.1"/>
    </source>
</evidence>
<proteinExistence type="predicted"/>
<evidence type="ECO:0000313" key="3">
    <source>
        <dbReference type="Proteomes" id="UP000662747"/>
    </source>
</evidence>
<dbReference type="SUPFAM" id="SSF63825">
    <property type="entry name" value="YWTD domain"/>
    <property type="match status" value="1"/>
</dbReference>
<protein>
    <submittedName>
        <fullName evidence="2">Uncharacterized protein</fullName>
    </submittedName>
</protein>
<dbReference type="Proteomes" id="UP000662747">
    <property type="component" value="Chromosome"/>
</dbReference>
<evidence type="ECO:0000256" key="1">
    <source>
        <dbReference type="SAM" id="MobiDB-lite"/>
    </source>
</evidence>
<keyword evidence="3" id="KW-1185">Reference proteome</keyword>
<accession>A0ABX7PAZ8</accession>
<dbReference type="RefSeq" id="WP_206729165.1">
    <property type="nucleotide sequence ID" value="NZ_CP071090.1"/>
</dbReference>
<dbReference type="EMBL" id="CP071090">
    <property type="protein sequence ID" value="QSQ27646.1"/>
    <property type="molecule type" value="Genomic_DNA"/>
</dbReference>